<evidence type="ECO:0000313" key="3">
    <source>
        <dbReference type="Proteomes" id="UP001596183"/>
    </source>
</evidence>
<keyword evidence="1" id="KW-1133">Transmembrane helix</keyword>
<comment type="caution">
    <text evidence="2">The sequence shown here is derived from an EMBL/GenBank/DDBJ whole genome shotgun (WGS) entry which is preliminary data.</text>
</comment>
<evidence type="ECO:0000256" key="1">
    <source>
        <dbReference type="SAM" id="Phobius"/>
    </source>
</evidence>
<evidence type="ECO:0008006" key="4">
    <source>
        <dbReference type="Google" id="ProtNLM"/>
    </source>
</evidence>
<reference evidence="3" key="1">
    <citation type="journal article" date="2019" name="Int. J. Syst. Evol. Microbiol.">
        <title>The Global Catalogue of Microorganisms (GCM) 10K type strain sequencing project: providing services to taxonomists for standard genome sequencing and annotation.</title>
        <authorList>
            <consortium name="The Broad Institute Genomics Platform"/>
            <consortium name="The Broad Institute Genome Sequencing Center for Infectious Disease"/>
            <person name="Wu L."/>
            <person name="Ma J."/>
        </authorList>
    </citation>
    <scope>NUCLEOTIDE SEQUENCE [LARGE SCALE GENOMIC DNA]</scope>
    <source>
        <strain evidence="3">JCM 13852</strain>
    </source>
</reference>
<name>A0ABW0XSN3_9ACTN</name>
<keyword evidence="3" id="KW-1185">Reference proteome</keyword>
<evidence type="ECO:0000313" key="2">
    <source>
        <dbReference type="EMBL" id="MFC5673612.1"/>
    </source>
</evidence>
<gene>
    <name evidence="2" type="ORF">ACFP2V_26970</name>
</gene>
<accession>A0ABW0XSN3</accession>
<keyword evidence="1" id="KW-0812">Transmembrane</keyword>
<dbReference type="Proteomes" id="UP001596183">
    <property type="component" value="Unassembled WGS sequence"/>
</dbReference>
<dbReference type="EMBL" id="JBHSPC010000089">
    <property type="protein sequence ID" value="MFC5673612.1"/>
    <property type="molecule type" value="Genomic_DNA"/>
</dbReference>
<keyword evidence="1" id="KW-0472">Membrane</keyword>
<dbReference type="RefSeq" id="WP_381217721.1">
    <property type="nucleotide sequence ID" value="NZ_JBHSPC010000089.1"/>
</dbReference>
<feature type="transmembrane region" description="Helical" evidence="1">
    <location>
        <begin position="20"/>
        <end position="39"/>
    </location>
</feature>
<feature type="transmembrane region" description="Helical" evidence="1">
    <location>
        <begin position="51"/>
        <end position="69"/>
    </location>
</feature>
<sequence length="165" mass="18820">MGEIRLGLGRRDLKRNRWTIGGMGVVCAAVGAAIWWLPANRTSTQPNPDRGAWLLGIAVFWILLAVYMINQARGATYLAPDHIRLQSFVKRRSIPWNEVTRFEERQRHNRGGPYWDVRVHRTKGRPLTMPGLFTSGRRDREFDENLVKLHTHWASAKGTGLLPPG</sequence>
<proteinExistence type="predicted"/>
<protein>
    <recommendedName>
        <fullName evidence="4">PH domain-containing protein</fullName>
    </recommendedName>
</protein>
<organism evidence="2 3">
    <name type="scientific">Streptomyces incanus</name>
    <dbReference type="NCBI Taxonomy" id="887453"/>
    <lineage>
        <taxon>Bacteria</taxon>
        <taxon>Bacillati</taxon>
        <taxon>Actinomycetota</taxon>
        <taxon>Actinomycetes</taxon>
        <taxon>Kitasatosporales</taxon>
        <taxon>Streptomycetaceae</taxon>
        <taxon>Streptomyces</taxon>
    </lineage>
</organism>